<comment type="caution">
    <text evidence="2">The sequence shown here is derived from an EMBL/GenBank/DDBJ whole genome shotgun (WGS) entry which is preliminary data.</text>
</comment>
<sequence>MRPASWVRYRAGLWAQWLVVLLRLRGPVWPLAWGTAARAGRTLQEAVSCIWALLEQHGASQTDGCFTGQHYGTVYYPCGSPQRTSILEVSGDAVCTSLNAGEPELLAAIQGSRVALEGKSAESGPSKGVRQGEGCGGFHCGATVQRGERCERK</sequence>
<feature type="signal peptide" evidence="1">
    <location>
        <begin position="1"/>
        <end position="30"/>
    </location>
</feature>
<dbReference type="AlphaFoldDB" id="A0AAV7WPX7"/>
<evidence type="ECO:0000256" key="1">
    <source>
        <dbReference type="SAM" id="SignalP"/>
    </source>
</evidence>
<protein>
    <submittedName>
        <fullName evidence="2">Uncharacterized protein</fullName>
    </submittedName>
</protein>
<gene>
    <name evidence="2" type="ORF">NDU88_002451</name>
</gene>
<evidence type="ECO:0000313" key="3">
    <source>
        <dbReference type="Proteomes" id="UP001066276"/>
    </source>
</evidence>
<proteinExistence type="predicted"/>
<evidence type="ECO:0000313" key="2">
    <source>
        <dbReference type="EMBL" id="KAJ1214840.1"/>
    </source>
</evidence>
<accession>A0AAV7WPX7</accession>
<organism evidence="2 3">
    <name type="scientific">Pleurodeles waltl</name>
    <name type="common">Iberian ribbed newt</name>
    <dbReference type="NCBI Taxonomy" id="8319"/>
    <lineage>
        <taxon>Eukaryota</taxon>
        <taxon>Metazoa</taxon>
        <taxon>Chordata</taxon>
        <taxon>Craniata</taxon>
        <taxon>Vertebrata</taxon>
        <taxon>Euteleostomi</taxon>
        <taxon>Amphibia</taxon>
        <taxon>Batrachia</taxon>
        <taxon>Caudata</taxon>
        <taxon>Salamandroidea</taxon>
        <taxon>Salamandridae</taxon>
        <taxon>Pleurodelinae</taxon>
        <taxon>Pleurodeles</taxon>
    </lineage>
</organism>
<keyword evidence="1" id="KW-0732">Signal</keyword>
<name>A0AAV7WPX7_PLEWA</name>
<feature type="chain" id="PRO_5043675647" evidence="1">
    <location>
        <begin position="31"/>
        <end position="153"/>
    </location>
</feature>
<keyword evidence="3" id="KW-1185">Reference proteome</keyword>
<reference evidence="2" key="1">
    <citation type="journal article" date="2022" name="bioRxiv">
        <title>Sequencing and chromosome-scale assembly of the giantPleurodeles waltlgenome.</title>
        <authorList>
            <person name="Brown T."/>
            <person name="Elewa A."/>
            <person name="Iarovenko S."/>
            <person name="Subramanian E."/>
            <person name="Araus A.J."/>
            <person name="Petzold A."/>
            <person name="Susuki M."/>
            <person name="Suzuki K.-i.T."/>
            <person name="Hayashi T."/>
            <person name="Toyoda A."/>
            <person name="Oliveira C."/>
            <person name="Osipova E."/>
            <person name="Leigh N.D."/>
            <person name="Simon A."/>
            <person name="Yun M.H."/>
        </authorList>
    </citation>
    <scope>NUCLEOTIDE SEQUENCE</scope>
    <source>
        <strain evidence="2">20211129_DDA</strain>
        <tissue evidence="2">Liver</tissue>
    </source>
</reference>
<dbReference type="EMBL" id="JANPWB010000001">
    <property type="protein sequence ID" value="KAJ1214840.1"/>
    <property type="molecule type" value="Genomic_DNA"/>
</dbReference>
<dbReference type="Proteomes" id="UP001066276">
    <property type="component" value="Chromosome 1_1"/>
</dbReference>